<comment type="subcellular location">
    <subcellularLocation>
        <location evidence="3">Mitochondrion inner membrane</location>
        <topology evidence="3">Peripheral membrane protein</topology>
    </subcellularLocation>
    <subcellularLocation>
        <location evidence="2">Mitochondrion intermembrane space</location>
    </subcellularLocation>
</comment>
<evidence type="ECO:0000256" key="3">
    <source>
        <dbReference type="ARBA" id="ARBA00004637"/>
    </source>
</evidence>
<dbReference type="EMBL" id="JAEAOA010001195">
    <property type="protein sequence ID" value="KAK3592143.1"/>
    <property type="molecule type" value="Genomic_DNA"/>
</dbReference>
<comment type="caution">
    <text evidence="15">The sequence shown here is derived from an EMBL/GenBank/DDBJ whole genome shotgun (WGS) entry which is preliminary data.</text>
</comment>
<name>A0AAE0SI28_9BIVA</name>
<dbReference type="PANTHER" id="PTHR20900:SF0">
    <property type="entry name" value="NADH DEHYDROGENASE [UBIQUINONE] 1 BETA SUBCOMPLEX SUBUNIT 7"/>
    <property type="match status" value="1"/>
</dbReference>
<evidence type="ECO:0000256" key="6">
    <source>
        <dbReference type="ARBA" id="ARBA00022448"/>
    </source>
</evidence>
<organism evidence="15 16">
    <name type="scientific">Potamilus streckersoni</name>
    <dbReference type="NCBI Taxonomy" id="2493646"/>
    <lineage>
        <taxon>Eukaryota</taxon>
        <taxon>Metazoa</taxon>
        <taxon>Spiralia</taxon>
        <taxon>Lophotrochozoa</taxon>
        <taxon>Mollusca</taxon>
        <taxon>Bivalvia</taxon>
        <taxon>Autobranchia</taxon>
        <taxon>Heteroconchia</taxon>
        <taxon>Palaeoheterodonta</taxon>
        <taxon>Unionida</taxon>
        <taxon>Unionoidea</taxon>
        <taxon>Unionidae</taxon>
        <taxon>Ambleminae</taxon>
        <taxon>Lampsilini</taxon>
        <taxon>Potamilus</taxon>
    </lineage>
</organism>
<dbReference type="Pfam" id="PF05676">
    <property type="entry name" value="NDUF_B7"/>
    <property type="match status" value="1"/>
</dbReference>
<evidence type="ECO:0000256" key="1">
    <source>
        <dbReference type="ARBA" id="ARBA00003195"/>
    </source>
</evidence>
<comment type="similarity">
    <text evidence="4">Belongs to the complex I NDUFB7 subunit family.</text>
</comment>
<keyword evidence="6" id="KW-0813">Transport</keyword>
<keyword evidence="10" id="KW-0496">Mitochondrion</keyword>
<reference evidence="15" key="1">
    <citation type="journal article" date="2021" name="Genome Biol. Evol.">
        <title>A High-Quality Reference Genome for a Parasitic Bivalve with Doubly Uniparental Inheritance (Bivalvia: Unionida).</title>
        <authorList>
            <person name="Smith C.H."/>
        </authorList>
    </citation>
    <scope>NUCLEOTIDE SEQUENCE</scope>
    <source>
        <strain evidence="15">CHS0354</strain>
    </source>
</reference>
<keyword evidence="9" id="KW-0249">Electron transport</keyword>
<dbReference type="GO" id="GO:0005743">
    <property type="term" value="C:mitochondrial inner membrane"/>
    <property type="evidence" value="ECO:0007669"/>
    <property type="project" value="UniProtKB-SubCell"/>
</dbReference>
<dbReference type="GO" id="GO:0005758">
    <property type="term" value="C:mitochondrial intermembrane space"/>
    <property type="evidence" value="ECO:0007669"/>
    <property type="project" value="UniProtKB-SubCell"/>
</dbReference>
<reference evidence="15" key="3">
    <citation type="submission" date="2023-05" db="EMBL/GenBank/DDBJ databases">
        <authorList>
            <person name="Smith C.H."/>
        </authorList>
    </citation>
    <scope>NUCLEOTIDE SEQUENCE</scope>
    <source>
        <strain evidence="15">CHS0354</strain>
        <tissue evidence="15">Mantle</tissue>
    </source>
</reference>
<evidence type="ECO:0000256" key="10">
    <source>
        <dbReference type="ARBA" id="ARBA00023128"/>
    </source>
</evidence>
<evidence type="ECO:0000256" key="13">
    <source>
        <dbReference type="SAM" id="Coils"/>
    </source>
</evidence>
<evidence type="ECO:0000256" key="14">
    <source>
        <dbReference type="SAM" id="MobiDB-lite"/>
    </source>
</evidence>
<evidence type="ECO:0000256" key="4">
    <source>
        <dbReference type="ARBA" id="ARBA00008006"/>
    </source>
</evidence>
<gene>
    <name evidence="15" type="ORF">CHS0354_019433</name>
</gene>
<dbReference type="PANTHER" id="PTHR20900">
    <property type="entry name" value="NADH:UBIQUINONE OXIDOREDUCTASE B18-LIKE SUBUNIT"/>
    <property type="match status" value="1"/>
</dbReference>
<evidence type="ECO:0000256" key="2">
    <source>
        <dbReference type="ARBA" id="ARBA00004569"/>
    </source>
</evidence>
<proteinExistence type="inferred from homology"/>
<evidence type="ECO:0000256" key="5">
    <source>
        <dbReference type="ARBA" id="ARBA00018677"/>
    </source>
</evidence>
<dbReference type="InterPro" id="IPR008698">
    <property type="entry name" value="NDUB7"/>
</dbReference>
<keyword evidence="12" id="KW-1015">Disulfide bond</keyword>
<accession>A0AAE0SI28</accession>
<evidence type="ECO:0000313" key="15">
    <source>
        <dbReference type="EMBL" id="KAK3592143.1"/>
    </source>
</evidence>
<feature type="region of interest" description="Disordered" evidence="14">
    <location>
        <begin position="1"/>
        <end position="21"/>
    </location>
</feature>
<keyword evidence="8" id="KW-0999">Mitochondrion inner membrane</keyword>
<evidence type="ECO:0000256" key="11">
    <source>
        <dbReference type="ARBA" id="ARBA00023136"/>
    </source>
</evidence>
<protein>
    <recommendedName>
        <fullName evidence="5">NADH dehydrogenase [ubiquinone] 1 beta subcomplex subunit 7</fullName>
    </recommendedName>
</protein>
<dbReference type="Proteomes" id="UP001195483">
    <property type="component" value="Unassembled WGS sequence"/>
</dbReference>
<evidence type="ECO:0000256" key="12">
    <source>
        <dbReference type="ARBA" id="ARBA00023157"/>
    </source>
</evidence>
<sequence>MGNSMPWGPNLPDPRKPPTFDPMYGFQNGRKERVMIATEEEMRMAGVPMEHRDFCAHLFIKWLKCRRDTFPQGSKCKHEKHEHEYCKFEDLVLRMKEYEREKRLLARAERKRKKMARRPKEALEE</sequence>
<evidence type="ECO:0000256" key="8">
    <source>
        <dbReference type="ARBA" id="ARBA00022792"/>
    </source>
</evidence>
<feature type="coiled-coil region" evidence="13">
    <location>
        <begin position="88"/>
        <end position="118"/>
    </location>
</feature>
<reference evidence="15" key="2">
    <citation type="journal article" date="2021" name="Genome Biol. Evol.">
        <title>Developing a high-quality reference genome for a parasitic bivalve with doubly uniparental inheritance (Bivalvia: Unionida).</title>
        <authorList>
            <person name="Smith C.H."/>
        </authorList>
    </citation>
    <scope>NUCLEOTIDE SEQUENCE</scope>
    <source>
        <strain evidence="15">CHS0354</strain>
        <tissue evidence="15">Mantle</tissue>
    </source>
</reference>
<evidence type="ECO:0000256" key="9">
    <source>
        <dbReference type="ARBA" id="ARBA00022982"/>
    </source>
</evidence>
<evidence type="ECO:0000313" key="16">
    <source>
        <dbReference type="Proteomes" id="UP001195483"/>
    </source>
</evidence>
<dbReference type="AlphaFoldDB" id="A0AAE0SI28"/>
<keyword evidence="7" id="KW-0679">Respiratory chain</keyword>
<comment type="function">
    <text evidence="1">Accessory subunit of the mitochondrial membrane respiratory chain NADH dehydrogenase (Complex I), that is believed not to be involved in catalysis. Complex I functions in the transfer of electrons from NADH to the respiratory chain. The immediate electron acceptor for the enzyme is believed to be ubiquinone.</text>
</comment>
<dbReference type="PROSITE" id="PS51808">
    <property type="entry name" value="CHCH"/>
    <property type="match status" value="1"/>
</dbReference>
<keyword evidence="13" id="KW-0175">Coiled coil</keyword>
<keyword evidence="16" id="KW-1185">Reference proteome</keyword>
<evidence type="ECO:0000256" key="7">
    <source>
        <dbReference type="ARBA" id="ARBA00022660"/>
    </source>
</evidence>
<keyword evidence="11" id="KW-0472">Membrane</keyword>